<keyword evidence="17" id="KW-1185">Reference proteome</keyword>
<evidence type="ECO:0000313" key="16">
    <source>
        <dbReference type="EMBL" id="ETN39229.1"/>
    </source>
</evidence>
<keyword evidence="3" id="KW-0716">Sensory transduction</keyword>
<dbReference type="InterPro" id="IPR003594">
    <property type="entry name" value="HATPase_dom"/>
</dbReference>
<keyword evidence="8" id="KW-0157">Chromophore</keyword>
<gene>
    <name evidence="16" type="ORF">HMPREF1541_05452</name>
</gene>
<dbReference type="GO" id="GO:0005524">
    <property type="term" value="F:ATP binding"/>
    <property type="evidence" value="ECO:0007669"/>
    <property type="project" value="UniProtKB-KW"/>
</dbReference>
<feature type="domain" description="Response regulatory" evidence="15">
    <location>
        <begin position="1316"/>
        <end position="1447"/>
    </location>
</feature>
<sequence length="1532" mass="168450">MSSPQDTDPSPTGSGTTSHFPPGPRQTTVSMFTGRPALAHHENLTTNEPDRPPVSRSGARTPGEGRISSSFTAREAPVSMFTGRGDHATSPPRASNDPSDALSPGSIDRVFPIRSAVSIDPTVTTPMYRNESSEGFPGLRIGGDIAGRRELNRTATDRSASPSPSTAIGSPRQRPVSPGGRRESASMQRRSTDQTLDRRRTSLSTHRDLSPVDNRVITNMLGDEEADANDGISSKSGTASKASSMRNEGGIMTARFKHLVTDGGHSVITGRDGETLQRCEDEPIHIPGAIQGFGLLIAFKEENGKLVVRVVSENSAKIIGYTPAQLFKLDNFLDIFTEEQADNLLDHLDFIRDDEAADVVANGPEVFMISIRPPQHRTRKLWCGIHMCPSDKDLVVCEFEIEDDQENPLVPFDEGTPEPPEDTLGSQPTAEELAESTVNASKPLRVLRSARKKRGEAAAMEVFNIMSQVQEQMANAPNLQIFLKVLIGVVKELSGFHRVMIYQFDQAWNGRVVAELVDPRATKDLYKGLNFPASDIPKQARDLYKMNKVRLLYDRDQETARLVCRSAADLETPLDMTYAYLRAMSPIHLKYLGNMAVRSSMSIAINAFGELWGLIACHSYGSKGMRVSFPIRKMCRLVGDTASRNIERLSYASRLQARKLINTTSSSANPGGYIVASSEDLLKLFDADFGALSIRDETKVMGSPQGNLQEILAMVEYLRLKRLNAVMTSQDIATDFPDLRYAPGMKTLAGVLYVPLSNGGNDFIVFFRRGVLQEVKWAGNPYEKFIKEGTEGYLEPRKSFKTWSETIIGRCRDWTEEEVETASVLCLVYGKFIEVWRQKEAALQNSQLTRLLLANSAHEVRTPLNHIINYLEIALEGALDSETRDNLAKSHSASKSLVYVINDLLDLTKAEGGKDLVKDEPFDLIATLKEASDPFAGDAHRKGLEYTVFLNEDLPANVIGDTRRVRQVVSNLIANAVQHTSSGFVKVEASLAEAMTQRVEIEIVVEDSGAGMSQKKVDALFRELEEVSYELDVSDTKMLENDPFTDAESADLPALGLGLAVVARTIRTMNGQLRLKTEVGKGSRFVIQLGFAEQMLQIQGPKTPSLRKAPSLSSSSPGKLLGQPVEGEVTLINRAQSPRRPSEAVVRRYSADSVKSTNSKTSLKSQKSHRSAASVHSNTSQKSDADRLIDAIQQPLHLRDGEEGTTSPRSETPGKHGSRVSQSYPLPDGTSPTGPPRPSSLGSARELKSSMVRVPGQEKVTDSGVPVRAVRLPEEAMQKPSDRSRPSSSRVMFEDQTRMVQSPEPQPDPIAVDKYHVLVAEDDPINSKIMKKRLEKLGHQAYMTVNGEDCASAHGEQASSFDAVLMDLQMPIVDGHSSTKMIRSFEKTHPGGCLSQRAQCNRRIPIFAVSASLVEKDRQKYINIGFDGWILKPVDFKRVDQLLKGIVDDDIRNNCLYEPGKWEQGGWFMHKDDRDDAFSVDTHPSQHNPTQETEDAQQEGRTSESGDVDNEASPAGSITPKPDSATIAPGQE</sequence>
<dbReference type="FunFam" id="1.10.287.130:FF:000048">
    <property type="entry name" value="Sensor histidine kinase/response regulator"/>
    <property type="match status" value="1"/>
</dbReference>
<dbReference type="InterPro" id="IPR003018">
    <property type="entry name" value="GAF"/>
</dbReference>
<dbReference type="PANTHER" id="PTHR43065:SF10">
    <property type="entry name" value="PEROXIDE STRESS-ACTIVATED HISTIDINE KINASE MAK3"/>
    <property type="match status" value="1"/>
</dbReference>
<keyword evidence="6" id="KW-0418">Kinase</keyword>
<feature type="compositionally biased region" description="Basic and acidic residues" evidence="12">
    <location>
        <begin position="39"/>
        <end position="53"/>
    </location>
</feature>
<evidence type="ECO:0000256" key="1">
    <source>
        <dbReference type="ARBA" id="ARBA00022543"/>
    </source>
</evidence>
<dbReference type="PROSITE" id="PS50109">
    <property type="entry name" value="HIS_KIN"/>
    <property type="match status" value="1"/>
</dbReference>
<feature type="region of interest" description="Disordered" evidence="12">
    <location>
        <begin position="407"/>
        <end position="429"/>
    </location>
</feature>
<reference evidence="16 17" key="1">
    <citation type="submission" date="2013-03" db="EMBL/GenBank/DDBJ databases">
        <title>The Genome Sequence of Phialophora europaea CBS 101466.</title>
        <authorList>
            <consortium name="The Broad Institute Genomics Platform"/>
            <person name="Cuomo C."/>
            <person name="de Hoog S."/>
            <person name="Gorbushina A."/>
            <person name="Walker B."/>
            <person name="Young S.K."/>
            <person name="Zeng Q."/>
            <person name="Gargeya S."/>
            <person name="Fitzgerald M."/>
            <person name="Haas B."/>
            <person name="Abouelleil A."/>
            <person name="Allen A.W."/>
            <person name="Alvarado L."/>
            <person name="Arachchi H.M."/>
            <person name="Berlin A.M."/>
            <person name="Chapman S.B."/>
            <person name="Gainer-Dewar J."/>
            <person name="Goldberg J."/>
            <person name="Griggs A."/>
            <person name="Gujja S."/>
            <person name="Hansen M."/>
            <person name="Howarth C."/>
            <person name="Imamovic A."/>
            <person name="Ireland A."/>
            <person name="Larimer J."/>
            <person name="McCowan C."/>
            <person name="Murphy C."/>
            <person name="Pearson M."/>
            <person name="Poon T.W."/>
            <person name="Priest M."/>
            <person name="Roberts A."/>
            <person name="Saif S."/>
            <person name="Shea T."/>
            <person name="Sisk P."/>
            <person name="Sykes S."/>
            <person name="Wortman J."/>
            <person name="Nusbaum C."/>
            <person name="Birren B."/>
        </authorList>
    </citation>
    <scope>NUCLEOTIDE SEQUENCE [LARGE SCALE GENOMIC DNA]</scope>
    <source>
        <strain evidence="16 17">CBS 101466</strain>
    </source>
</reference>
<keyword evidence="4" id="KW-0808">Transferase</keyword>
<evidence type="ECO:0000256" key="11">
    <source>
        <dbReference type="PROSITE-ProRule" id="PRU00169"/>
    </source>
</evidence>
<dbReference type="InterPro" id="IPR036890">
    <property type="entry name" value="HATPase_C_sf"/>
</dbReference>
<dbReference type="InterPro" id="IPR043150">
    <property type="entry name" value="Phytochrome_PHY_sf"/>
</dbReference>
<dbReference type="EMBL" id="KB822721">
    <property type="protein sequence ID" value="ETN39229.1"/>
    <property type="molecule type" value="Genomic_DNA"/>
</dbReference>
<protein>
    <recommendedName>
        <fullName evidence="18">Cyanobacterial phytochrome B</fullName>
    </recommendedName>
</protein>
<dbReference type="Pfam" id="PF01590">
    <property type="entry name" value="GAF"/>
    <property type="match status" value="1"/>
</dbReference>
<accession>W2RU32</accession>
<dbReference type="GO" id="GO:0009881">
    <property type="term" value="F:photoreceptor activity"/>
    <property type="evidence" value="ECO:0007669"/>
    <property type="project" value="UniProtKB-KW"/>
</dbReference>
<dbReference type="SMART" id="SM00387">
    <property type="entry name" value="HATPase_c"/>
    <property type="match status" value="1"/>
</dbReference>
<dbReference type="eggNOG" id="KOG0519">
    <property type="taxonomic scope" value="Eukaryota"/>
</dbReference>
<feature type="domain" description="Histidine kinase" evidence="14">
    <location>
        <begin position="855"/>
        <end position="1093"/>
    </location>
</feature>
<dbReference type="InterPro" id="IPR013515">
    <property type="entry name" value="Phytochrome_cen-reg"/>
</dbReference>
<evidence type="ECO:0000259" key="13">
    <source>
        <dbReference type="PROSITE" id="PS50046"/>
    </source>
</evidence>
<dbReference type="SUPFAM" id="SSF55781">
    <property type="entry name" value="GAF domain-like"/>
    <property type="match status" value="2"/>
</dbReference>
<dbReference type="Proteomes" id="UP000030752">
    <property type="component" value="Unassembled WGS sequence"/>
</dbReference>
<feature type="region of interest" description="Disordered" evidence="12">
    <location>
        <begin position="153"/>
        <end position="246"/>
    </location>
</feature>
<proteinExistence type="predicted"/>
<dbReference type="HOGENOM" id="CLU_000445_50_4_1"/>
<feature type="modified residue" description="4-aspartylphosphate" evidence="11">
    <location>
        <position position="1367"/>
    </location>
</feature>
<dbReference type="InterPro" id="IPR013654">
    <property type="entry name" value="PAS_2"/>
</dbReference>
<feature type="compositionally biased region" description="Polar residues" evidence="12">
    <location>
        <begin position="1482"/>
        <end position="1491"/>
    </location>
</feature>
<dbReference type="Pfam" id="PF00360">
    <property type="entry name" value="PHY"/>
    <property type="match status" value="1"/>
</dbReference>
<evidence type="ECO:0000313" key="17">
    <source>
        <dbReference type="Proteomes" id="UP000030752"/>
    </source>
</evidence>
<name>W2RU32_CYPE1</name>
<dbReference type="GO" id="GO:0009584">
    <property type="term" value="P:detection of visible light"/>
    <property type="evidence" value="ECO:0007669"/>
    <property type="project" value="InterPro"/>
</dbReference>
<dbReference type="CDD" id="cd00082">
    <property type="entry name" value="HisKA"/>
    <property type="match status" value="1"/>
</dbReference>
<keyword evidence="7" id="KW-0067">ATP-binding</keyword>
<feature type="domain" description="Phytochrome chromophore attachment site" evidence="13">
    <location>
        <begin position="478"/>
        <end position="640"/>
    </location>
</feature>
<dbReference type="Gene3D" id="3.40.50.2300">
    <property type="match status" value="1"/>
</dbReference>
<dbReference type="SMART" id="SM00448">
    <property type="entry name" value="REC"/>
    <property type="match status" value="1"/>
</dbReference>
<dbReference type="PRINTS" id="PR01033">
    <property type="entry name" value="PHYTOCHROME"/>
</dbReference>
<dbReference type="FunFam" id="3.30.450.270:FF:000002">
    <property type="entry name" value="Sensor histidine kinase/response regulator, putative"/>
    <property type="match status" value="1"/>
</dbReference>
<evidence type="ECO:0000256" key="9">
    <source>
        <dbReference type="ARBA" id="ARBA00023012"/>
    </source>
</evidence>
<dbReference type="VEuPathDB" id="FungiDB:HMPREF1541_05452"/>
<dbReference type="SUPFAM" id="SSF55785">
    <property type="entry name" value="PYP-like sensor domain (PAS domain)"/>
    <property type="match status" value="1"/>
</dbReference>
<evidence type="ECO:0000256" key="3">
    <source>
        <dbReference type="ARBA" id="ARBA00022606"/>
    </source>
</evidence>
<evidence type="ECO:0000256" key="6">
    <source>
        <dbReference type="ARBA" id="ARBA00022777"/>
    </source>
</evidence>
<dbReference type="InParanoid" id="W2RU32"/>
<dbReference type="Gene3D" id="3.30.450.40">
    <property type="match status" value="1"/>
</dbReference>
<dbReference type="PROSITE" id="PS50110">
    <property type="entry name" value="RESPONSE_REGULATORY"/>
    <property type="match status" value="1"/>
</dbReference>
<feature type="region of interest" description="Disordered" evidence="12">
    <location>
        <begin position="1466"/>
        <end position="1532"/>
    </location>
</feature>
<keyword evidence="5" id="KW-0547">Nucleotide-binding</keyword>
<dbReference type="SUPFAM" id="SSF47384">
    <property type="entry name" value="Homodimeric domain of signal transducing histidine kinase"/>
    <property type="match status" value="1"/>
</dbReference>
<dbReference type="STRING" id="1220924.W2RU32"/>
<feature type="region of interest" description="Disordered" evidence="12">
    <location>
        <begin position="1102"/>
        <end position="1309"/>
    </location>
</feature>
<dbReference type="SMART" id="SM00388">
    <property type="entry name" value="HisKA"/>
    <property type="match status" value="1"/>
</dbReference>
<feature type="compositionally biased region" description="Basic and acidic residues" evidence="12">
    <location>
        <begin position="180"/>
        <end position="210"/>
    </location>
</feature>
<dbReference type="SUPFAM" id="SSF55874">
    <property type="entry name" value="ATPase domain of HSP90 chaperone/DNA topoisomerase II/histidine kinase"/>
    <property type="match status" value="1"/>
</dbReference>
<dbReference type="InterPro" id="IPR005467">
    <property type="entry name" value="His_kinase_dom"/>
</dbReference>
<evidence type="ECO:0008006" key="18">
    <source>
        <dbReference type="Google" id="ProtNLM"/>
    </source>
</evidence>
<dbReference type="Gene3D" id="3.30.565.10">
    <property type="entry name" value="Histidine kinase-like ATPase, C-terminal domain"/>
    <property type="match status" value="1"/>
</dbReference>
<evidence type="ECO:0000256" key="2">
    <source>
        <dbReference type="ARBA" id="ARBA00022553"/>
    </source>
</evidence>
<keyword evidence="1" id="KW-0600">Photoreceptor protein</keyword>
<dbReference type="InterPro" id="IPR016132">
    <property type="entry name" value="Phyto_chromo_attachment"/>
</dbReference>
<evidence type="ECO:0000256" key="7">
    <source>
        <dbReference type="ARBA" id="ARBA00022840"/>
    </source>
</evidence>
<evidence type="ECO:0000256" key="4">
    <source>
        <dbReference type="ARBA" id="ARBA00022679"/>
    </source>
</evidence>
<dbReference type="InterPro" id="IPR036097">
    <property type="entry name" value="HisK_dim/P_sf"/>
</dbReference>
<dbReference type="RefSeq" id="XP_008718014.1">
    <property type="nucleotide sequence ID" value="XM_008719792.1"/>
</dbReference>
<evidence type="ECO:0000259" key="15">
    <source>
        <dbReference type="PROSITE" id="PS50110"/>
    </source>
</evidence>
<organism evidence="16 17">
    <name type="scientific">Cyphellophora europaea (strain CBS 101466)</name>
    <name type="common">Phialophora europaea</name>
    <dbReference type="NCBI Taxonomy" id="1220924"/>
    <lineage>
        <taxon>Eukaryota</taxon>
        <taxon>Fungi</taxon>
        <taxon>Dikarya</taxon>
        <taxon>Ascomycota</taxon>
        <taxon>Pezizomycotina</taxon>
        <taxon>Eurotiomycetes</taxon>
        <taxon>Chaetothyriomycetidae</taxon>
        <taxon>Chaetothyriales</taxon>
        <taxon>Cyphellophoraceae</taxon>
        <taxon>Cyphellophora</taxon>
    </lineage>
</organism>
<dbReference type="Pfam" id="PF08446">
    <property type="entry name" value="PAS_2"/>
    <property type="match status" value="1"/>
</dbReference>
<dbReference type="CDD" id="cd17546">
    <property type="entry name" value="REC_hyHK_CKI1_RcsC-like"/>
    <property type="match status" value="1"/>
</dbReference>
<evidence type="ECO:0000256" key="12">
    <source>
        <dbReference type="SAM" id="MobiDB-lite"/>
    </source>
</evidence>
<dbReference type="GeneID" id="19972791"/>
<dbReference type="InterPro" id="IPR011006">
    <property type="entry name" value="CheY-like_superfamily"/>
</dbReference>
<feature type="compositionally biased region" description="Low complexity" evidence="12">
    <location>
        <begin position="233"/>
        <end position="244"/>
    </location>
</feature>
<dbReference type="PROSITE" id="PS50046">
    <property type="entry name" value="PHYTOCHROME_2"/>
    <property type="match status" value="1"/>
</dbReference>
<dbReference type="Gene3D" id="3.30.450.20">
    <property type="entry name" value="PAS domain"/>
    <property type="match status" value="2"/>
</dbReference>
<dbReference type="PANTHER" id="PTHR43065">
    <property type="entry name" value="SENSOR HISTIDINE KINASE"/>
    <property type="match status" value="1"/>
</dbReference>
<feature type="compositionally biased region" description="Polar residues" evidence="12">
    <location>
        <begin position="1153"/>
        <end position="1165"/>
    </location>
</feature>
<dbReference type="InterPro" id="IPR029016">
    <property type="entry name" value="GAF-like_dom_sf"/>
</dbReference>
<dbReference type="Pfam" id="PF02518">
    <property type="entry name" value="HATPase_c"/>
    <property type="match status" value="1"/>
</dbReference>
<dbReference type="Gene3D" id="3.30.450.270">
    <property type="match status" value="1"/>
</dbReference>
<evidence type="ECO:0000256" key="10">
    <source>
        <dbReference type="ARBA" id="ARBA00023170"/>
    </source>
</evidence>
<dbReference type="Pfam" id="PF00512">
    <property type="entry name" value="HisKA"/>
    <property type="match status" value="1"/>
</dbReference>
<keyword evidence="10" id="KW-0675">Receptor</keyword>
<feature type="compositionally biased region" description="Basic and acidic residues" evidence="12">
    <location>
        <begin position="1140"/>
        <end position="1150"/>
    </location>
</feature>
<dbReference type="InterPro" id="IPR035965">
    <property type="entry name" value="PAS-like_dom_sf"/>
</dbReference>
<evidence type="ECO:0000259" key="14">
    <source>
        <dbReference type="PROSITE" id="PS50109"/>
    </source>
</evidence>
<feature type="compositionally biased region" description="Polar residues" evidence="12">
    <location>
        <begin position="157"/>
        <end position="168"/>
    </location>
</feature>
<feature type="region of interest" description="Disordered" evidence="12">
    <location>
        <begin position="1"/>
        <end position="107"/>
    </location>
</feature>
<feature type="compositionally biased region" description="Low complexity" evidence="12">
    <location>
        <begin position="1104"/>
        <end position="1124"/>
    </location>
</feature>
<dbReference type="InterPro" id="IPR001789">
    <property type="entry name" value="Sig_transdc_resp-reg_receiver"/>
</dbReference>
<keyword evidence="9" id="KW-0902">Two-component regulatory system</keyword>
<evidence type="ECO:0000256" key="8">
    <source>
        <dbReference type="ARBA" id="ARBA00022991"/>
    </source>
</evidence>
<keyword evidence="2 11" id="KW-0597">Phosphoprotein</keyword>
<feature type="compositionally biased region" description="Basic and acidic residues" evidence="12">
    <location>
        <begin position="1271"/>
        <end position="1285"/>
    </location>
</feature>
<dbReference type="Gene3D" id="1.10.287.130">
    <property type="match status" value="1"/>
</dbReference>
<dbReference type="GO" id="GO:0000155">
    <property type="term" value="F:phosphorelay sensor kinase activity"/>
    <property type="evidence" value="ECO:0007669"/>
    <property type="project" value="InterPro"/>
</dbReference>
<dbReference type="SUPFAM" id="SSF52172">
    <property type="entry name" value="CheY-like"/>
    <property type="match status" value="1"/>
</dbReference>
<dbReference type="InterPro" id="IPR001294">
    <property type="entry name" value="Phytochrome"/>
</dbReference>
<dbReference type="GO" id="GO:0006355">
    <property type="term" value="P:regulation of DNA-templated transcription"/>
    <property type="evidence" value="ECO:0007669"/>
    <property type="project" value="InterPro"/>
</dbReference>
<dbReference type="InterPro" id="IPR003661">
    <property type="entry name" value="HisK_dim/P_dom"/>
</dbReference>
<dbReference type="Pfam" id="PF00072">
    <property type="entry name" value="Response_reg"/>
    <property type="match status" value="1"/>
</dbReference>
<evidence type="ECO:0000256" key="5">
    <source>
        <dbReference type="ARBA" id="ARBA00022741"/>
    </source>
</evidence>
<feature type="compositionally biased region" description="Low complexity" evidence="12">
    <location>
        <begin position="9"/>
        <end position="20"/>
    </location>
</feature>
<dbReference type="OrthoDB" id="2015534at2759"/>